<comment type="caution">
    <text evidence="9">The sequence shown here is derived from an EMBL/GenBank/DDBJ whole genome shotgun (WGS) entry which is preliminary data.</text>
</comment>
<evidence type="ECO:0000256" key="3">
    <source>
        <dbReference type="ARBA" id="ARBA00023015"/>
    </source>
</evidence>
<dbReference type="PANTHER" id="PTHR31190:SF407">
    <property type="entry name" value="ETHYLENE-RESPONSIVE TRANSCRIPTION FACTOR 13-LIKE"/>
    <property type="match status" value="1"/>
</dbReference>
<dbReference type="Pfam" id="PF00847">
    <property type="entry name" value="AP2"/>
    <property type="match status" value="1"/>
</dbReference>
<dbReference type="AlphaFoldDB" id="A0AAD8N3Y2"/>
<dbReference type="GO" id="GO:0006952">
    <property type="term" value="P:defense response"/>
    <property type="evidence" value="ECO:0007669"/>
    <property type="project" value="UniProtKB-KW"/>
</dbReference>
<feature type="compositionally biased region" description="Basic residues" evidence="7">
    <location>
        <begin position="199"/>
        <end position="211"/>
    </location>
</feature>
<dbReference type="GO" id="GO:0003677">
    <property type="term" value="F:DNA binding"/>
    <property type="evidence" value="ECO:0007669"/>
    <property type="project" value="UniProtKB-KW"/>
</dbReference>
<gene>
    <name evidence="9" type="ORF">POM88_013004</name>
</gene>
<name>A0AAD8N3Y2_9APIA</name>
<feature type="compositionally biased region" description="Low complexity" evidence="7">
    <location>
        <begin position="173"/>
        <end position="198"/>
    </location>
</feature>
<dbReference type="GO" id="GO:0009873">
    <property type="term" value="P:ethylene-activated signaling pathway"/>
    <property type="evidence" value="ECO:0007669"/>
    <property type="project" value="InterPro"/>
</dbReference>
<dbReference type="GO" id="GO:0003700">
    <property type="term" value="F:DNA-binding transcription factor activity"/>
    <property type="evidence" value="ECO:0007669"/>
    <property type="project" value="InterPro"/>
</dbReference>
<keyword evidence="3" id="KW-0805">Transcription regulation</keyword>
<dbReference type="PROSITE" id="PS51032">
    <property type="entry name" value="AP2_ERF"/>
    <property type="match status" value="1"/>
</dbReference>
<keyword evidence="6" id="KW-0539">Nucleus</keyword>
<dbReference type="SUPFAM" id="SSF54171">
    <property type="entry name" value="DNA-binding domain"/>
    <property type="match status" value="1"/>
</dbReference>
<dbReference type="InterPro" id="IPR016177">
    <property type="entry name" value="DNA-bd_dom_sf"/>
</dbReference>
<dbReference type="InterPro" id="IPR036955">
    <property type="entry name" value="AP2/ERF_dom_sf"/>
</dbReference>
<dbReference type="PRINTS" id="PR00367">
    <property type="entry name" value="ETHRSPELEMNT"/>
</dbReference>
<dbReference type="GO" id="GO:0005634">
    <property type="term" value="C:nucleus"/>
    <property type="evidence" value="ECO:0007669"/>
    <property type="project" value="UniProtKB-SubCell"/>
</dbReference>
<dbReference type="SMART" id="SM00380">
    <property type="entry name" value="AP2"/>
    <property type="match status" value="1"/>
</dbReference>
<feature type="domain" description="AP2/ERF" evidence="8">
    <location>
        <begin position="96"/>
        <end position="154"/>
    </location>
</feature>
<dbReference type="FunFam" id="3.30.730.10:FF:000001">
    <property type="entry name" value="Ethylene-responsive transcription factor 2"/>
    <property type="match status" value="1"/>
</dbReference>
<dbReference type="PANTHER" id="PTHR31190">
    <property type="entry name" value="DNA-BINDING DOMAIN"/>
    <property type="match status" value="1"/>
</dbReference>
<proteinExistence type="predicted"/>
<reference evidence="9" key="1">
    <citation type="submission" date="2023-02" db="EMBL/GenBank/DDBJ databases">
        <title>Genome of toxic invasive species Heracleum sosnowskyi carries increased number of genes despite the absence of recent whole-genome duplications.</title>
        <authorList>
            <person name="Schelkunov M."/>
            <person name="Shtratnikova V."/>
            <person name="Makarenko M."/>
            <person name="Klepikova A."/>
            <person name="Omelchenko D."/>
            <person name="Novikova G."/>
            <person name="Obukhova E."/>
            <person name="Bogdanov V."/>
            <person name="Penin A."/>
            <person name="Logacheva M."/>
        </authorList>
    </citation>
    <scope>NUCLEOTIDE SEQUENCE</scope>
    <source>
        <strain evidence="9">Hsosn_3</strain>
        <tissue evidence="9">Leaf</tissue>
    </source>
</reference>
<dbReference type="InterPro" id="IPR001471">
    <property type="entry name" value="AP2/ERF_dom"/>
</dbReference>
<dbReference type="Proteomes" id="UP001237642">
    <property type="component" value="Unassembled WGS sequence"/>
</dbReference>
<feature type="region of interest" description="Disordered" evidence="7">
    <location>
        <begin position="164"/>
        <end position="211"/>
    </location>
</feature>
<accession>A0AAD8N3Y2</accession>
<evidence type="ECO:0000256" key="2">
    <source>
        <dbReference type="ARBA" id="ARBA00022821"/>
    </source>
</evidence>
<dbReference type="EMBL" id="JAUIZM010000003">
    <property type="protein sequence ID" value="KAK1393948.1"/>
    <property type="molecule type" value="Genomic_DNA"/>
</dbReference>
<dbReference type="Gene3D" id="3.30.730.10">
    <property type="entry name" value="AP2/ERF domain"/>
    <property type="match status" value="1"/>
</dbReference>
<evidence type="ECO:0000256" key="7">
    <source>
        <dbReference type="SAM" id="MobiDB-lite"/>
    </source>
</evidence>
<keyword evidence="2" id="KW-0611">Plant defense</keyword>
<keyword evidence="10" id="KW-1185">Reference proteome</keyword>
<evidence type="ECO:0000256" key="4">
    <source>
        <dbReference type="ARBA" id="ARBA00023125"/>
    </source>
</evidence>
<evidence type="ECO:0000313" key="10">
    <source>
        <dbReference type="Proteomes" id="UP001237642"/>
    </source>
</evidence>
<comment type="subcellular location">
    <subcellularLocation>
        <location evidence="1">Nucleus</location>
    </subcellularLocation>
</comment>
<evidence type="ECO:0000256" key="5">
    <source>
        <dbReference type="ARBA" id="ARBA00023163"/>
    </source>
</evidence>
<protein>
    <submittedName>
        <fullName evidence="9">Ethylene response factor 115</fullName>
    </submittedName>
</protein>
<keyword evidence="5" id="KW-0804">Transcription</keyword>
<sequence length="316" mass="35314">MSTEMISSNDLPCLLQSIEHHLFDDSELSNIFPTMNLWDVPDSSLTTLFFMDNTSDQTLPTDCYPPDHSVDTREEITKENEKEVWARGHAEHICYRYRGIRRRPWGKFAAEIRSPAKKGKRVWLGTYETPEDAALAYDRAAFKIHGSAAKLNFPHLIGSNLPDPVKVAPRQRSSSGASLTSSSSSSSLLSSSSSNNGSFKKREKNAAKAMKKATIRPTWPFHLLLHSALDPKNIFRNLVEKMKLKFTVVSDLNSTKSLAKVSETHDTGELLQIKSQIIPSSNHLLVDSITEIHFVDAGLNCTSENIQTSSTQRSDH</sequence>
<dbReference type="InterPro" id="IPR044808">
    <property type="entry name" value="ERF_plant"/>
</dbReference>
<dbReference type="CDD" id="cd00018">
    <property type="entry name" value="AP2"/>
    <property type="match status" value="1"/>
</dbReference>
<evidence type="ECO:0000259" key="8">
    <source>
        <dbReference type="PROSITE" id="PS51032"/>
    </source>
</evidence>
<organism evidence="9 10">
    <name type="scientific">Heracleum sosnowskyi</name>
    <dbReference type="NCBI Taxonomy" id="360622"/>
    <lineage>
        <taxon>Eukaryota</taxon>
        <taxon>Viridiplantae</taxon>
        <taxon>Streptophyta</taxon>
        <taxon>Embryophyta</taxon>
        <taxon>Tracheophyta</taxon>
        <taxon>Spermatophyta</taxon>
        <taxon>Magnoliopsida</taxon>
        <taxon>eudicotyledons</taxon>
        <taxon>Gunneridae</taxon>
        <taxon>Pentapetalae</taxon>
        <taxon>asterids</taxon>
        <taxon>campanulids</taxon>
        <taxon>Apiales</taxon>
        <taxon>Apiaceae</taxon>
        <taxon>Apioideae</taxon>
        <taxon>apioid superclade</taxon>
        <taxon>Tordylieae</taxon>
        <taxon>Tordyliinae</taxon>
        <taxon>Heracleum</taxon>
    </lineage>
</organism>
<reference evidence="9" key="2">
    <citation type="submission" date="2023-05" db="EMBL/GenBank/DDBJ databases">
        <authorList>
            <person name="Schelkunov M.I."/>
        </authorList>
    </citation>
    <scope>NUCLEOTIDE SEQUENCE</scope>
    <source>
        <strain evidence="9">Hsosn_3</strain>
        <tissue evidence="9">Leaf</tissue>
    </source>
</reference>
<evidence type="ECO:0000256" key="6">
    <source>
        <dbReference type="ARBA" id="ARBA00023242"/>
    </source>
</evidence>
<evidence type="ECO:0000313" key="9">
    <source>
        <dbReference type="EMBL" id="KAK1393948.1"/>
    </source>
</evidence>
<keyword evidence="4" id="KW-0238">DNA-binding</keyword>
<evidence type="ECO:0000256" key="1">
    <source>
        <dbReference type="ARBA" id="ARBA00004123"/>
    </source>
</evidence>